<keyword evidence="6" id="KW-1185">Reference proteome</keyword>
<gene>
    <name evidence="5" type="ORF">FHS65_001820</name>
</gene>
<sequence length="145" mass="15428">MRVLRLLMLAGIAVAVLALAACDRVMPDSRDTSLPPPIPEAVTVVIDEWDGPANIRVGQTMAVTLSSNFDWQITTLPDNLELLGTETGPTDTAQRDGGATGGASWFVFHLKAGAPGEGDLVLVEAPGWEPERQMQTVVIPVQVEP</sequence>
<feature type="signal peptide" evidence="3">
    <location>
        <begin position="1"/>
        <end position="20"/>
    </location>
</feature>
<evidence type="ECO:0000313" key="5">
    <source>
        <dbReference type="EMBL" id="MBB5661062.1"/>
    </source>
</evidence>
<evidence type="ECO:0000256" key="1">
    <source>
        <dbReference type="ARBA" id="ARBA00022690"/>
    </source>
</evidence>
<keyword evidence="3" id="KW-0732">Signal</keyword>
<evidence type="ECO:0000256" key="2">
    <source>
        <dbReference type="ARBA" id="ARBA00022704"/>
    </source>
</evidence>
<reference evidence="5 6" key="1">
    <citation type="submission" date="2020-08" db="EMBL/GenBank/DDBJ databases">
        <title>Genomic Encyclopedia of Type Strains, Phase IV (KMG-IV): sequencing the most valuable type-strain genomes for metagenomic binning, comparative biology and taxonomic classification.</title>
        <authorList>
            <person name="Goeker M."/>
        </authorList>
    </citation>
    <scope>NUCLEOTIDE SEQUENCE [LARGE SCALE GENOMIC DNA]</scope>
    <source>
        <strain evidence="5 6">DSM 24448</strain>
    </source>
</reference>
<accession>A0A7W9A413</accession>
<comment type="caution">
    <text evidence="5">The sequence shown here is derived from an EMBL/GenBank/DDBJ whole genome shotgun (WGS) entry which is preliminary data.</text>
</comment>
<dbReference type="InterPro" id="IPR018990">
    <property type="entry name" value="Prot_inh_I42_chagasin"/>
</dbReference>
<evidence type="ECO:0000313" key="6">
    <source>
        <dbReference type="Proteomes" id="UP000548978"/>
    </source>
</evidence>
<dbReference type="AlphaFoldDB" id="A0A7W9A413"/>
<organism evidence="5 6">
    <name type="scientific">Brevundimonas halotolerans</name>
    <dbReference type="NCBI Taxonomy" id="69670"/>
    <lineage>
        <taxon>Bacteria</taxon>
        <taxon>Pseudomonadati</taxon>
        <taxon>Pseudomonadota</taxon>
        <taxon>Alphaproteobacteria</taxon>
        <taxon>Caulobacterales</taxon>
        <taxon>Caulobacteraceae</taxon>
        <taxon>Brevundimonas</taxon>
    </lineage>
</organism>
<dbReference type="SUPFAM" id="SSF141066">
    <property type="entry name" value="ICP-like"/>
    <property type="match status" value="1"/>
</dbReference>
<feature type="domain" description="Proteinase inhibitor I42 chagasin" evidence="4">
    <location>
        <begin position="54"/>
        <end position="135"/>
    </location>
</feature>
<dbReference type="InterPro" id="IPR036331">
    <property type="entry name" value="Chagasin-like_sf"/>
</dbReference>
<protein>
    <recommendedName>
        <fullName evidence="4">Proteinase inhibitor I42 chagasin domain-containing protein</fullName>
    </recommendedName>
</protein>
<dbReference type="Pfam" id="PF09394">
    <property type="entry name" value="Inhibitor_I42"/>
    <property type="match status" value="1"/>
</dbReference>
<dbReference type="Proteomes" id="UP000548978">
    <property type="component" value="Unassembled WGS sequence"/>
</dbReference>
<dbReference type="RefSeq" id="WP_123288305.1">
    <property type="nucleotide sequence ID" value="NZ_JACIJB010000007.1"/>
</dbReference>
<proteinExistence type="predicted"/>
<evidence type="ECO:0000256" key="3">
    <source>
        <dbReference type="SAM" id="SignalP"/>
    </source>
</evidence>
<dbReference type="Gene3D" id="2.60.40.2020">
    <property type="match status" value="1"/>
</dbReference>
<dbReference type="GO" id="GO:0004869">
    <property type="term" value="F:cysteine-type endopeptidase inhibitor activity"/>
    <property type="evidence" value="ECO:0007669"/>
    <property type="project" value="UniProtKB-KW"/>
</dbReference>
<name>A0A7W9A413_9CAUL</name>
<keyword evidence="2" id="KW-0789">Thiol protease inhibitor</keyword>
<feature type="chain" id="PRO_5030899765" description="Proteinase inhibitor I42 chagasin domain-containing protein" evidence="3">
    <location>
        <begin position="21"/>
        <end position="145"/>
    </location>
</feature>
<evidence type="ECO:0000259" key="4">
    <source>
        <dbReference type="Pfam" id="PF09394"/>
    </source>
</evidence>
<keyword evidence="1" id="KW-0646">Protease inhibitor</keyword>
<dbReference type="EMBL" id="JACIJB010000007">
    <property type="protein sequence ID" value="MBB5661062.1"/>
    <property type="molecule type" value="Genomic_DNA"/>
</dbReference>
<dbReference type="PROSITE" id="PS51257">
    <property type="entry name" value="PROKAR_LIPOPROTEIN"/>
    <property type="match status" value="1"/>
</dbReference>